<dbReference type="Pfam" id="PF13621">
    <property type="entry name" value="Cupin_8"/>
    <property type="match status" value="1"/>
</dbReference>
<evidence type="ECO:0000313" key="4">
    <source>
        <dbReference type="Proteomes" id="UP001444661"/>
    </source>
</evidence>
<feature type="non-terminal residue" evidence="3">
    <location>
        <position position="1"/>
    </location>
</feature>
<dbReference type="InterPro" id="IPR041667">
    <property type="entry name" value="Cupin_8"/>
</dbReference>
<protein>
    <submittedName>
        <fullName evidence="3">Phospholipase A2</fullName>
    </submittedName>
</protein>
<dbReference type="PROSITE" id="PS51184">
    <property type="entry name" value="JMJC"/>
    <property type="match status" value="1"/>
</dbReference>
<dbReference type="PANTHER" id="PTHR12461">
    <property type="entry name" value="HYPOXIA-INDUCIBLE FACTOR 1 ALPHA INHIBITOR-RELATED"/>
    <property type="match status" value="1"/>
</dbReference>
<evidence type="ECO:0000259" key="2">
    <source>
        <dbReference type="PROSITE" id="PS51184"/>
    </source>
</evidence>
<reference evidence="3 4" key="1">
    <citation type="submission" date="2023-01" db="EMBL/GenBank/DDBJ databases">
        <title>Analysis of 21 Apiospora genomes using comparative genomics revels a genus with tremendous synthesis potential of carbohydrate active enzymes and secondary metabolites.</title>
        <authorList>
            <person name="Sorensen T."/>
        </authorList>
    </citation>
    <scope>NUCLEOTIDE SEQUENCE [LARGE SCALE GENOMIC DNA]</scope>
    <source>
        <strain evidence="3 4">CBS 33761</strain>
    </source>
</reference>
<name>A0ABR1RSH0_9PEZI</name>
<feature type="domain" description="JmjC" evidence="2">
    <location>
        <begin position="175"/>
        <end position="364"/>
    </location>
</feature>
<feature type="region of interest" description="Disordered" evidence="1">
    <location>
        <begin position="252"/>
        <end position="272"/>
    </location>
</feature>
<feature type="region of interest" description="Disordered" evidence="1">
    <location>
        <begin position="1"/>
        <end position="23"/>
    </location>
</feature>
<proteinExistence type="predicted"/>
<dbReference type="PANTHER" id="PTHR12461:SF99">
    <property type="entry name" value="BIFUNCTIONAL PEPTIDASE AND (3S)-LYSYL HYDROXYLASE JMJD7"/>
    <property type="match status" value="1"/>
</dbReference>
<dbReference type="InterPro" id="IPR014710">
    <property type="entry name" value="RmlC-like_jellyroll"/>
</dbReference>
<dbReference type="InterPro" id="IPR003347">
    <property type="entry name" value="JmjC_dom"/>
</dbReference>
<dbReference type="Proteomes" id="UP001444661">
    <property type="component" value="Unassembled WGS sequence"/>
</dbReference>
<dbReference type="EMBL" id="JAQQWK010000013">
    <property type="protein sequence ID" value="KAK8017511.1"/>
    <property type="molecule type" value="Genomic_DNA"/>
</dbReference>
<evidence type="ECO:0000313" key="3">
    <source>
        <dbReference type="EMBL" id="KAK8017511.1"/>
    </source>
</evidence>
<dbReference type="Gene3D" id="2.60.120.10">
    <property type="entry name" value="Jelly Rolls"/>
    <property type="match status" value="1"/>
</dbReference>
<evidence type="ECO:0000256" key="1">
    <source>
        <dbReference type="SAM" id="MobiDB-lite"/>
    </source>
</evidence>
<comment type="caution">
    <text evidence="3">The sequence shown here is derived from an EMBL/GenBank/DDBJ whole genome shotgun (WGS) entry which is preliminary data.</text>
</comment>
<dbReference type="SMART" id="SM00558">
    <property type="entry name" value="JmjC"/>
    <property type="match status" value="1"/>
</dbReference>
<keyword evidence="4" id="KW-1185">Reference proteome</keyword>
<dbReference type="SUPFAM" id="SSF51197">
    <property type="entry name" value="Clavaminate synthase-like"/>
    <property type="match status" value="1"/>
</dbReference>
<accession>A0ABR1RSH0</accession>
<organism evidence="3 4">
    <name type="scientific">Apiospora rasikravindrae</name>
    <dbReference type="NCBI Taxonomy" id="990691"/>
    <lineage>
        <taxon>Eukaryota</taxon>
        <taxon>Fungi</taxon>
        <taxon>Dikarya</taxon>
        <taxon>Ascomycota</taxon>
        <taxon>Pezizomycotina</taxon>
        <taxon>Sordariomycetes</taxon>
        <taxon>Xylariomycetidae</taxon>
        <taxon>Amphisphaeriales</taxon>
        <taxon>Apiosporaceae</taxon>
        <taxon>Apiospora</taxon>
    </lineage>
</organism>
<gene>
    <name evidence="3" type="ORF">PG993_013837</name>
</gene>
<sequence length="376" mass="42320">LVPSGKRGDQTSGRQRHNDDNNTRHGTMVAAAAAAQVPDPIAELITTYHELNSSVVEELTEEPSPLEFMRYVARNTPFVVRGGASDWQATKTWDVQYLTQFLRDHSVNVAVTPLGNADAPTLDERGNTVFAKPHEEEQSFADFIEYLTKQETDPNFQESEIRYAQTQNDNLRHEYRALFSQVQRSVPFARIALQQDPDAINLWIGNARSVTALHRDNYENVYVQVAGRKHFVLLPPLCQPCVHERPLRPAHYARRQGGGGGGDNKEGNDSGANNVDLELVMEEEADDVPFATWDPDNDQVNATKYSHLATPMRVTLEPGDMFYLPAMWYHKVSQSANEEGVCIAVNYWYDMEFSGPLYPLVSFVRSINSMPEESSS</sequence>